<gene>
    <name evidence="2" type="ORF">B0I36DRAFT_65407</name>
</gene>
<dbReference type="GeneID" id="70192708"/>
<feature type="region of interest" description="Disordered" evidence="1">
    <location>
        <begin position="35"/>
        <end position="57"/>
    </location>
</feature>
<comment type="caution">
    <text evidence="2">The sequence shown here is derived from an EMBL/GenBank/DDBJ whole genome shotgun (WGS) entry which is preliminary data.</text>
</comment>
<evidence type="ECO:0000256" key="1">
    <source>
        <dbReference type="SAM" id="MobiDB-lite"/>
    </source>
</evidence>
<dbReference type="RefSeq" id="XP_046016515.1">
    <property type="nucleotide sequence ID" value="XM_046163162.1"/>
</dbReference>
<proteinExistence type="predicted"/>
<evidence type="ECO:0000313" key="2">
    <source>
        <dbReference type="EMBL" id="KAH7037394.1"/>
    </source>
</evidence>
<dbReference type="EMBL" id="JAGTJQ010000002">
    <property type="protein sequence ID" value="KAH7037394.1"/>
    <property type="molecule type" value="Genomic_DNA"/>
</dbReference>
<reference evidence="2" key="1">
    <citation type="journal article" date="2021" name="Nat. Commun.">
        <title>Genetic determinants of endophytism in the Arabidopsis root mycobiome.</title>
        <authorList>
            <person name="Mesny F."/>
            <person name="Miyauchi S."/>
            <person name="Thiergart T."/>
            <person name="Pickel B."/>
            <person name="Atanasova L."/>
            <person name="Karlsson M."/>
            <person name="Huettel B."/>
            <person name="Barry K.W."/>
            <person name="Haridas S."/>
            <person name="Chen C."/>
            <person name="Bauer D."/>
            <person name="Andreopoulos W."/>
            <person name="Pangilinan J."/>
            <person name="LaButti K."/>
            <person name="Riley R."/>
            <person name="Lipzen A."/>
            <person name="Clum A."/>
            <person name="Drula E."/>
            <person name="Henrissat B."/>
            <person name="Kohler A."/>
            <person name="Grigoriev I.V."/>
            <person name="Martin F.M."/>
            <person name="Hacquard S."/>
        </authorList>
    </citation>
    <scope>NUCLEOTIDE SEQUENCE</scope>
    <source>
        <strain evidence="2">MPI-CAGE-CH-0230</strain>
    </source>
</reference>
<dbReference type="AlphaFoldDB" id="A0A9P9BUE6"/>
<evidence type="ECO:0000313" key="3">
    <source>
        <dbReference type="Proteomes" id="UP000756346"/>
    </source>
</evidence>
<keyword evidence="3" id="KW-1185">Reference proteome</keyword>
<name>A0A9P9BUE6_9PEZI</name>
<accession>A0A9P9BUE6</accession>
<organism evidence="2 3">
    <name type="scientific">Microdochium trichocladiopsis</name>
    <dbReference type="NCBI Taxonomy" id="1682393"/>
    <lineage>
        <taxon>Eukaryota</taxon>
        <taxon>Fungi</taxon>
        <taxon>Dikarya</taxon>
        <taxon>Ascomycota</taxon>
        <taxon>Pezizomycotina</taxon>
        <taxon>Sordariomycetes</taxon>
        <taxon>Xylariomycetidae</taxon>
        <taxon>Xylariales</taxon>
        <taxon>Microdochiaceae</taxon>
        <taxon>Microdochium</taxon>
    </lineage>
</organism>
<protein>
    <submittedName>
        <fullName evidence="2">Uncharacterized protein</fullName>
    </submittedName>
</protein>
<sequence length="151" mass="16945">MRHAPFSRPSRPHPCIPEESLGARRFHECLPRRLQDPMKHDSSTSSRSTHSQQEVGKDQSAFPIAVEFLAMHVKGGSHAGKCGVFGAGRQRKSDMIGGRIAALSSVRWSRSHGLPEQKSLSSTVEYRYTQGKREPVQRIWATAMLRELLLQ</sequence>
<dbReference type="Proteomes" id="UP000756346">
    <property type="component" value="Unassembled WGS sequence"/>
</dbReference>